<comment type="subcellular location">
    <subcellularLocation>
        <location evidence="1">Periplasm</location>
    </subcellularLocation>
</comment>
<organism evidence="7 8">
    <name type="scientific">Paenibacillus beijingensis</name>
    <dbReference type="NCBI Taxonomy" id="1126833"/>
    <lineage>
        <taxon>Bacteria</taxon>
        <taxon>Bacillati</taxon>
        <taxon>Bacillota</taxon>
        <taxon>Bacilli</taxon>
        <taxon>Bacillales</taxon>
        <taxon>Paenibacillaceae</taxon>
        <taxon>Paenibacillus</taxon>
    </lineage>
</organism>
<dbReference type="Pfam" id="PF09084">
    <property type="entry name" value="NMT1"/>
    <property type="match status" value="1"/>
</dbReference>
<dbReference type="RefSeq" id="WP_045669619.1">
    <property type="nucleotide sequence ID" value="NZ_CP011058.1"/>
</dbReference>
<accession>A0A0D5NGZ8</accession>
<proteinExistence type="inferred from homology"/>
<feature type="compositionally biased region" description="Low complexity" evidence="4">
    <location>
        <begin position="41"/>
        <end position="50"/>
    </location>
</feature>
<evidence type="ECO:0000256" key="3">
    <source>
        <dbReference type="ARBA" id="ARBA00022729"/>
    </source>
</evidence>
<gene>
    <name evidence="7" type="ORF">VN24_05815</name>
</gene>
<protein>
    <recommendedName>
        <fullName evidence="6">SsuA/THI5-like domain-containing protein</fullName>
    </recommendedName>
</protein>
<sequence>MLKKKWMLLAVICLTALTLSACGSSKNGSADTGASATKTNESSGSASSESETISFTMGVEPWIGYGPWWIAAEQGIFKKNGLDVTVENFNQDADINAAFASKNIQAANIATHTAIKMVGNNDLALKGIVFLDQSEKADAVLASSKIGSVADLKGKKVAFEEGTTSDLLFRQALAENNIKPEEVTFVYMPASDAGLALLSGKVDAAVTYEPYISTIKSKGDVKILYSGENSPGLISDMTVIDAEFLSKHPDVKGKLQKVWDETLTYWKANQEEGNKILAEKSGIPAEELPVILEGLQFFTVADQQQMADSGELLKAAENIQGILTNQTVLKKQVDLKSMLQIK</sequence>
<reference evidence="8" key="2">
    <citation type="submission" date="2015-03" db="EMBL/GenBank/DDBJ databases">
        <title>Genome sequence of Paenibacillus beijingensis strain DSM 24997T.</title>
        <authorList>
            <person name="Kwak Y."/>
            <person name="Shin J.-H."/>
        </authorList>
    </citation>
    <scope>NUCLEOTIDE SEQUENCE [LARGE SCALE GENOMIC DNA]</scope>
    <source>
        <strain evidence="8">DSM 24997</strain>
    </source>
</reference>
<dbReference type="Proteomes" id="UP000032633">
    <property type="component" value="Chromosome"/>
</dbReference>
<feature type="domain" description="SsuA/THI5-like" evidence="6">
    <location>
        <begin position="67"/>
        <end position="272"/>
    </location>
</feature>
<reference evidence="7 8" key="1">
    <citation type="journal article" date="2015" name="J. Biotechnol.">
        <title>Complete genome sequence of Paenibacillus beijingensis 7188(T) (=DSM 24997(T)), a novel rhizobacterium from jujube garden soil.</title>
        <authorList>
            <person name="Kwak Y."/>
            <person name="Shin J.H."/>
        </authorList>
    </citation>
    <scope>NUCLEOTIDE SEQUENCE [LARGE SCALE GENOMIC DNA]</scope>
    <source>
        <strain evidence="7 8">DSM 24997</strain>
    </source>
</reference>
<evidence type="ECO:0000256" key="2">
    <source>
        <dbReference type="ARBA" id="ARBA00010742"/>
    </source>
</evidence>
<dbReference type="HOGENOM" id="CLU_028871_3_2_9"/>
<feature type="region of interest" description="Disordered" evidence="4">
    <location>
        <begin position="24"/>
        <end position="50"/>
    </location>
</feature>
<comment type="similarity">
    <text evidence="2">Belongs to the bacterial solute-binding protein SsuA/TauA family.</text>
</comment>
<keyword evidence="3 5" id="KW-0732">Signal</keyword>
<dbReference type="PROSITE" id="PS51257">
    <property type="entry name" value="PROKAR_LIPOPROTEIN"/>
    <property type="match status" value="1"/>
</dbReference>
<dbReference type="PANTHER" id="PTHR30024">
    <property type="entry name" value="ALIPHATIC SULFONATES-BINDING PROTEIN-RELATED"/>
    <property type="match status" value="1"/>
</dbReference>
<feature type="compositionally biased region" description="Polar residues" evidence="4">
    <location>
        <begin position="24"/>
        <end position="40"/>
    </location>
</feature>
<dbReference type="GO" id="GO:0042597">
    <property type="term" value="C:periplasmic space"/>
    <property type="evidence" value="ECO:0007669"/>
    <property type="project" value="UniProtKB-SubCell"/>
</dbReference>
<feature type="signal peptide" evidence="5">
    <location>
        <begin position="1"/>
        <end position="23"/>
    </location>
</feature>
<dbReference type="KEGG" id="pbj:VN24_05815"/>
<dbReference type="SUPFAM" id="SSF53850">
    <property type="entry name" value="Periplasmic binding protein-like II"/>
    <property type="match status" value="1"/>
</dbReference>
<evidence type="ECO:0000259" key="6">
    <source>
        <dbReference type="Pfam" id="PF09084"/>
    </source>
</evidence>
<dbReference type="EMBL" id="CP011058">
    <property type="protein sequence ID" value="AJY74183.1"/>
    <property type="molecule type" value="Genomic_DNA"/>
</dbReference>
<evidence type="ECO:0000256" key="4">
    <source>
        <dbReference type="SAM" id="MobiDB-lite"/>
    </source>
</evidence>
<evidence type="ECO:0000313" key="8">
    <source>
        <dbReference type="Proteomes" id="UP000032633"/>
    </source>
</evidence>
<dbReference type="InterPro" id="IPR015168">
    <property type="entry name" value="SsuA/THI5"/>
</dbReference>
<dbReference type="STRING" id="1126833.VN24_05815"/>
<evidence type="ECO:0000313" key="7">
    <source>
        <dbReference type="EMBL" id="AJY74183.1"/>
    </source>
</evidence>
<name>A0A0D5NGZ8_9BACL</name>
<feature type="chain" id="PRO_5039134239" description="SsuA/THI5-like domain-containing protein" evidence="5">
    <location>
        <begin position="24"/>
        <end position="342"/>
    </location>
</feature>
<dbReference type="OrthoDB" id="9815602at2"/>
<dbReference type="PANTHER" id="PTHR30024:SF47">
    <property type="entry name" value="TAURINE-BINDING PERIPLASMIC PROTEIN"/>
    <property type="match status" value="1"/>
</dbReference>
<evidence type="ECO:0000256" key="5">
    <source>
        <dbReference type="SAM" id="SignalP"/>
    </source>
</evidence>
<keyword evidence="8" id="KW-1185">Reference proteome</keyword>
<dbReference type="AlphaFoldDB" id="A0A0D5NGZ8"/>
<evidence type="ECO:0000256" key="1">
    <source>
        <dbReference type="ARBA" id="ARBA00004418"/>
    </source>
</evidence>
<dbReference type="PATRIC" id="fig|1126833.4.peg.1261"/>
<dbReference type="Gene3D" id="3.40.190.10">
    <property type="entry name" value="Periplasmic binding protein-like II"/>
    <property type="match status" value="2"/>
</dbReference>